<dbReference type="AlphaFoldDB" id="W4FPA3"/>
<dbReference type="OrthoDB" id="78198at2759"/>
<organism evidence="2">
    <name type="scientific">Aphanomyces astaci</name>
    <name type="common">Crayfish plague agent</name>
    <dbReference type="NCBI Taxonomy" id="112090"/>
    <lineage>
        <taxon>Eukaryota</taxon>
        <taxon>Sar</taxon>
        <taxon>Stramenopiles</taxon>
        <taxon>Oomycota</taxon>
        <taxon>Saprolegniomycetes</taxon>
        <taxon>Saprolegniales</taxon>
        <taxon>Verrucalvaceae</taxon>
        <taxon>Aphanomyces</taxon>
    </lineage>
</organism>
<keyword evidence="1" id="KW-1133">Transmembrane helix</keyword>
<sequence>MLLLFYTAAVEAKTLQELFALTPSTFSRVLCRAETALAAALKHAKGCDHVAIKGKHVVHLWTTCLLSLTARAYAFKNHRALIPKIPITTLMLFSTIIPITTLFFCSTIAFLAHFFHFALVHRDHYQ</sequence>
<evidence type="ECO:0000313" key="2">
    <source>
        <dbReference type="EMBL" id="ETV68644.1"/>
    </source>
</evidence>
<keyword evidence="1" id="KW-0812">Transmembrane</keyword>
<proteinExistence type="predicted"/>
<protein>
    <recommendedName>
        <fullName evidence="3">DDE Tnp4 domain-containing protein</fullName>
    </recommendedName>
</protein>
<evidence type="ECO:0000256" key="1">
    <source>
        <dbReference type="SAM" id="Phobius"/>
    </source>
</evidence>
<dbReference type="EMBL" id="KI913183">
    <property type="protein sequence ID" value="ETV68644.1"/>
    <property type="molecule type" value="Genomic_DNA"/>
</dbReference>
<keyword evidence="1" id="KW-0472">Membrane</keyword>
<name>W4FPA3_APHAT</name>
<reference evidence="2" key="1">
    <citation type="submission" date="2013-12" db="EMBL/GenBank/DDBJ databases">
        <title>The Genome Sequence of Aphanomyces astaci APO3.</title>
        <authorList>
            <consortium name="The Broad Institute Genomics Platform"/>
            <person name="Russ C."/>
            <person name="Tyler B."/>
            <person name="van West P."/>
            <person name="Dieguez-Uribeondo J."/>
            <person name="Young S.K."/>
            <person name="Zeng Q."/>
            <person name="Gargeya S."/>
            <person name="Fitzgerald M."/>
            <person name="Abouelleil A."/>
            <person name="Alvarado L."/>
            <person name="Chapman S.B."/>
            <person name="Gainer-Dewar J."/>
            <person name="Goldberg J."/>
            <person name="Griggs A."/>
            <person name="Gujja S."/>
            <person name="Hansen M."/>
            <person name="Howarth C."/>
            <person name="Imamovic A."/>
            <person name="Ireland A."/>
            <person name="Larimer J."/>
            <person name="McCowan C."/>
            <person name="Murphy C."/>
            <person name="Pearson M."/>
            <person name="Poon T.W."/>
            <person name="Priest M."/>
            <person name="Roberts A."/>
            <person name="Saif S."/>
            <person name="Shea T."/>
            <person name="Sykes S."/>
            <person name="Wortman J."/>
            <person name="Nusbaum C."/>
            <person name="Birren B."/>
        </authorList>
    </citation>
    <scope>NUCLEOTIDE SEQUENCE [LARGE SCALE GENOMIC DNA]</scope>
    <source>
        <strain evidence="2">APO3</strain>
    </source>
</reference>
<evidence type="ECO:0008006" key="3">
    <source>
        <dbReference type="Google" id="ProtNLM"/>
    </source>
</evidence>
<dbReference type="RefSeq" id="XP_009841869.1">
    <property type="nucleotide sequence ID" value="XM_009843567.1"/>
</dbReference>
<dbReference type="VEuPathDB" id="FungiDB:H257_15450"/>
<accession>W4FPA3</accession>
<feature type="transmembrane region" description="Helical" evidence="1">
    <location>
        <begin position="87"/>
        <end position="115"/>
    </location>
</feature>
<dbReference type="GeneID" id="20817446"/>
<gene>
    <name evidence="2" type="ORF">H257_15450</name>
</gene>